<evidence type="ECO:0000313" key="6">
    <source>
        <dbReference type="EMBL" id="MFI1962660.1"/>
    </source>
</evidence>
<dbReference type="PANTHER" id="PTHR43201:SF5">
    <property type="entry name" value="MEDIUM-CHAIN ACYL-COA LIGASE ACSF2, MITOCHONDRIAL"/>
    <property type="match status" value="1"/>
</dbReference>
<evidence type="ECO:0000313" key="7">
    <source>
        <dbReference type="Proteomes" id="UP001611548"/>
    </source>
</evidence>
<dbReference type="InterPro" id="IPR025110">
    <property type="entry name" value="AMP-bd_C"/>
</dbReference>
<dbReference type="Pfam" id="PF00501">
    <property type="entry name" value="AMP-binding"/>
    <property type="match status" value="1"/>
</dbReference>
<evidence type="ECO:0000256" key="3">
    <source>
        <dbReference type="SAM" id="MobiDB-lite"/>
    </source>
</evidence>
<evidence type="ECO:0000256" key="2">
    <source>
        <dbReference type="ARBA" id="ARBA00022598"/>
    </source>
</evidence>
<name>A0ABW7UJ13_9ACTN</name>
<dbReference type="EMBL" id="JBIRWE010000001">
    <property type="protein sequence ID" value="MFI1962660.1"/>
    <property type="molecule type" value="Genomic_DNA"/>
</dbReference>
<feature type="domain" description="AMP-dependent synthetase/ligase" evidence="4">
    <location>
        <begin position="135"/>
        <end position="341"/>
    </location>
</feature>
<dbReference type="Pfam" id="PF13193">
    <property type="entry name" value="AMP-binding_C"/>
    <property type="match status" value="1"/>
</dbReference>
<dbReference type="Proteomes" id="UP001611548">
    <property type="component" value="Unassembled WGS sequence"/>
</dbReference>
<dbReference type="RefSeq" id="WP_055470284.1">
    <property type="nucleotide sequence ID" value="NZ_JBIRWE010000001.1"/>
</dbReference>
<dbReference type="InterPro" id="IPR042099">
    <property type="entry name" value="ANL_N_sf"/>
</dbReference>
<feature type="domain" description="AMP-binding enzyme C-terminal" evidence="5">
    <location>
        <begin position="396"/>
        <end position="469"/>
    </location>
</feature>
<keyword evidence="7" id="KW-1185">Reference proteome</keyword>
<evidence type="ECO:0000259" key="5">
    <source>
        <dbReference type="Pfam" id="PF13193"/>
    </source>
</evidence>
<dbReference type="Gene3D" id="3.40.50.12780">
    <property type="entry name" value="N-terminal domain of ligase-like"/>
    <property type="match status" value="1"/>
</dbReference>
<reference evidence="6 7" key="1">
    <citation type="submission" date="2024-10" db="EMBL/GenBank/DDBJ databases">
        <title>The Natural Products Discovery Center: Release of the First 8490 Sequenced Strains for Exploring Actinobacteria Biosynthetic Diversity.</title>
        <authorList>
            <person name="Kalkreuter E."/>
            <person name="Kautsar S.A."/>
            <person name="Yang D."/>
            <person name="Bader C.D."/>
            <person name="Teijaro C.N."/>
            <person name="Fluegel L."/>
            <person name="Davis C.M."/>
            <person name="Simpson J.R."/>
            <person name="Lauterbach L."/>
            <person name="Steele A.D."/>
            <person name="Gui C."/>
            <person name="Meng S."/>
            <person name="Li G."/>
            <person name="Viehrig K."/>
            <person name="Ye F."/>
            <person name="Su P."/>
            <person name="Kiefer A.F."/>
            <person name="Nichols A."/>
            <person name="Cepeda A.J."/>
            <person name="Yan W."/>
            <person name="Fan B."/>
            <person name="Jiang Y."/>
            <person name="Adhikari A."/>
            <person name="Zheng C.-J."/>
            <person name="Schuster L."/>
            <person name="Cowan T.M."/>
            <person name="Smanski M.J."/>
            <person name="Chevrette M.G."/>
            <person name="De Carvalho L.P.S."/>
            <person name="Shen B."/>
        </authorList>
    </citation>
    <scope>NUCLEOTIDE SEQUENCE [LARGE SCALE GENOMIC DNA]</scope>
    <source>
        <strain evidence="6 7">NPDC020327</strain>
    </source>
</reference>
<evidence type="ECO:0000259" key="4">
    <source>
        <dbReference type="Pfam" id="PF00501"/>
    </source>
</evidence>
<accession>A0ABW7UJ13</accession>
<sequence>MSGIGLFEAVKDGPGPEEGTALIANGRRWTLRRLLEAAEEVATRLQQSYPARYGVSAQITDPVAAAAVALGCDLAGVPVVHRDPSLPAAPGCTVQDRRPPAEEGREPGWFGTRELRLWTSVTGDSGLPAGLPAGAQIFLTSGSTGSPVGVVRTADAVLTDARRVARVLGYAPDSPVVVAAPQFHNYGFNYGVMAPLLLGAPARFCSPRAVPSQLARAVREHDARTLVALPAHYGLLAQGAIAPDGMPDAGLADLCNAVSAGAPLADGVAERIAGRFPFTLYNCYGSSEAGAVTLMPVRGTEEPGQVGVPLPGVEARTVAVHEASSVGEAVGELLLRTDSLAAWVMDATELVALGDDGGWHRTGDLATVDAASGEIRLRGRMGLMINVAGKKVSPQEVEDALSGHPAVAEAQVLAAPDSARGQVPVARVVLCAVVSTEVLHRWCRDRLAPHQVPRRIEVVTALPRSATGKLVRDIPGGTAGEKR</sequence>
<dbReference type="Gene3D" id="3.30.300.30">
    <property type="match status" value="1"/>
</dbReference>
<dbReference type="InterPro" id="IPR045851">
    <property type="entry name" value="AMP-bd_C_sf"/>
</dbReference>
<feature type="region of interest" description="Disordered" evidence="3">
    <location>
        <begin position="88"/>
        <end position="108"/>
    </location>
</feature>
<dbReference type="SUPFAM" id="SSF56801">
    <property type="entry name" value="Acetyl-CoA synthetase-like"/>
    <property type="match status" value="1"/>
</dbReference>
<comment type="caution">
    <text evidence="6">The sequence shown here is derived from an EMBL/GenBank/DDBJ whole genome shotgun (WGS) entry which is preliminary data.</text>
</comment>
<feature type="compositionally biased region" description="Basic and acidic residues" evidence="3">
    <location>
        <begin position="95"/>
        <end position="106"/>
    </location>
</feature>
<proteinExistence type="inferred from homology"/>
<dbReference type="CDD" id="cd04433">
    <property type="entry name" value="AFD_class_I"/>
    <property type="match status" value="1"/>
</dbReference>
<protein>
    <submittedName>
        <fullName evidence="6">Class I adenylate-forming enzyme family protein</fullName>
    </submittedName>
</protein>
<organism evidence="6 7">
    <name type="scientific">Streptomyces pathocidini</name>
    <dbReference type="NCBI Taxonomy" id="1650571"/>
    <lineage>
        <taxon>Bacteria</taxon>
        <taxon>Bacillati</taxon>
        <taxon>Actinomycetota</taxon>
        <taxon>Actinomycetes</taxon>
        <taxon>Kitasatosporales</taxon>
        <taxon>Streptomycetaceae</taxon>
        <taxon>Streptomyces</taxon>
    </lineage>
</organism>
<dbReference type="PANTHER" id="PTHR43201">
    <property type="entry name" value="ACYL-COA SYNTHETASE"/>
    <property type="match status" value="1"/>
</dbReference>
<comment type="similarity">
    <text evidence="1">Belongs to the ATP-dependent AMP-binding enzyme family.</text>
</comment>
<gene>
    <name evidence="6" type="ORF">ACH429_00700</name>
</gene>
<keyword evidence="2" id="KW-0436">Ligase</keyword>
<evidence type="ECO:0000256" key="1">
    <source>
        <dbReference type="ARBA" id="ARBA00006432"/>
    </source>
</evidence>
<dbReference type="InterPro" id="IPR000873">
    <property type="entry name" value="AMP-dep_synth/lig_dom"/>
</dbReference>